<keyword evidence="2" id="KW-1185">Reference proteome</keyword>
<dbReference type="EMBL" id="JYDI01000001">
    <property type="protein sequence ID" value="KRY61308.1"/>
    <property type="molecule type" value="Genomic_DNA"/>
</dbReference>
<comment type="caution">
    <text evidence="1">The sequence shown here is derived from an EMBL/GenBank/DDBJ whole genome shotgun (WGS) entry which is preliminary data.</text>
</comment>
<name>A0A0V1DI84_TRIBR</name>
<organism evidence="1 2">
    <name type="scientific">Trichinella britovi</name>
    <name type="common">Parasitic roundworm</name>
    <dbReference type="NCBI Taxonomy" id="45882"/>
    <lineage>
        <taxon>Eukaryota</taxon>
        <taxon>Metazoa</taxon>
        <taxon>Ecdysozoa</taxon>
        <taxon>Nematoda</taxon>
        <taxon>Enoplea</taxon>
        <taxon>Dorylaimia</taxon>
        <taxon>Trichinellida</taxon>
        <taxon>Trichinellidae</taxon>
        <taxon>Trichinella</taxon>
    </lineage>
</organism>
<dbReference type="AlphaFoldDB" id="A0A0V1DI84"/>
<protein>
    <submittedName>
        <fullName evidence="1">Uncharacterized protein</fullName>
    </submittedName>
</protein>
<accession>A0A0V1DI84</accession>
<evidence type="ECO:0000313" key="2">
    <source>
        <dbReference type="Proteomes" id="UP000054653"/>
    </source>
</evidence>
<sequence length="63" mass="7323">MPQSTLPLFSHRHKITTDCNDRRDSTETESDAPARYLSTFTIMNARSWLSRPEDFLVLQNIPN</sequence>
<reference evidence="1 2" key="1">
    <citation type="submission" date="2015-01" db="EMBL/GenBank/DDBJ databases">
        <title>Evolution of Trichinella species and genotypes.</title>
        <authorList>
            <person name="Korhonen P.K."/>
            <person name="Edoardo P."/>
            <person name="Giuseppe L.R."/>
            <person name="Gasser R.B."/>
        </authorList>
    </citation>
    <scope>NUCLEOTIDE SEQUENCE [LARGE SCALE GENOMIC DNA]</scope>
    <source>
        <strain evidence="1">ISS120</strain>
    </source>
</reference>
<dbReference type="Proteomes" id="UP000054653">
    <property type="component" value="Unassembled WGS sequence"/>
</dbReference>
<gene>
    <name evidence="1" type="ORF">T03_7431</name>
</gene>
<evidence type="ECO:0000313" key="1">
    <source>
        <dbReference type="EMBL" id="KRY61308.1"/>
    </source>
</evidence>
<proteinExistence type="predicted"/>